<dbReference type="RefSeq" id="WP_090700789.1">
    <property type="nucleotide sequence ID" value="NZ_FNHH01000004.1"/>
</dbReference>
<accession>A0A1G9PGN8</accession>
<dbReference type="SUPFAM" id="SSF53300">
    <property type="entry name" value="vWA-like"/>
    <property type="match status" value="1"/>
</dbReference>
<proteinExistence type="predicted"/>
<name>A0A1G9PGN8_9SPHI</name>
<dbReference type="STRING" id="990371.SAMN05421813_104115"/>
<dbReference type="PANTHER" id="PTHR33608">
    <property type="entry name" value="BLL2464 PROTEIN"/>
    <property type="match status" value="1"/>
</dbReference>
<organism evidence="2 3">
    <name type="scientific">Daejeonella rubra</name>
    <dbReference type="NCBI Taxonomy" id="990371"/>
    <lineage>
        <taxon>Bacteria</taxon>
        <taxon>Pseudomonadati</taxon>
        <taxon>Bacteroidota</taxon>
        <taxon>Sphingobacteriia</taxon>
        <taxon>Sphingobacteriales</taxon>
        <taxon>Sphingobacteriaceae</taxon>
        <taxon>Daejeonella</taxon>
    </lineage>
</organism>
<dbReference type="EMBL" id="FNHH01000004">
    <property type="protein sequence ID" value="SDL97661.1"/>
    <property type="molecule type" value="Genomic_DNA"/>
</dbReference>
<dbReference type="InterPro" id="IPR036465">
    <property type="entry name" value="vWFA_dom_sf"/>
</dbReference>
<dbReference type="InterPro" id="IPR002881">
    <property type="entry name" value="DUF58"/>
</dbReference>
<keyword evidence="3" id="KW-1185">Reference proteome</keyword>
<evidence type="ECO:0000313" key="3">
    <source>
        <dbReference type="Proteomes" id="UP000199226"/>
    </source>
</evidence>
<sequence length="306" mass="35531">MEPNLSNYKDLQDFGNLELLSQQVVEGFITGLHKSPFHGFSVEFAEHRLYNTGDSVRNVDWKLYGRTDKLFVKRFEEETNLRCQIVIDVSSSMYYPEKDFNKLLFSVYASASLMYLFKKQRDAFGLSFFSDKLELTTAAKSTTAHQKYLFSELEKLMNKKGSGDKTDVASALHQIAEQIHKRSLVIIFSDMLEGESTEGLNEIFAALQHLKHNKHEIIIFNVLDHKMELGFEFDNRPYHFIDIESGEDLKIHPNNVRESYLEAVSLYHKELKLKCAQYKIDFVDADIHSGFYQVLHSYLIKRAKMV</sequence>
<dbReference type="CDD" id="cd00198">
    <property type="entry name" value="vWFA"/>
    <property type="match status" value="1"/>
</dbReference>
<dbReference type="Pfam" id="PF01882">
    <property type="entry name" value="DUF58"/>
    <property type="match status" value="1"/>
</dbReference>
<evidence type="ECO:0000259" key="1">
    <source>
        <dbReference type="Pfam" id="PF01882"/>
    </source>
</evidence>
<reference evidence="3" key="1">
    <citation type="submission" date="2016-10" db="EMBL/GenBank/DDBJ databases">
        <authorList>
            <person name="Varghese N."/>
            <person name="Submissions S."/>
        </authorList>
    </citation>
    <scope>NUCLEOTIDE SEQUENCE [LARGE SCALE GENOMIC DNA]</scope>
    <source>
        <strain evidence="3">DSM 24536</strain>
    </source>
</reference>
<dbReference type="Gene3D" id="3.40.50.410">
    <property type="entry name" value="von Willebrand factor, type A domain"/>
    <property type="match status" value="1"/>
</dbReference>
<dbReference type="AlphaFoldDB" id="A0A1G9PGN8"/>
<feature type="domain" description="DUF58" evidence="1">
    <location>
        <begin position="46"/>
        <end position="264"/>
    </location>
</feature>
<dbReference type="OrthoDB" id="9776116at2"/>
<gene>
    <name evidence="2" type="ORF">SAMN05421813_104115</name>
</gene>
<protein>
    <recommendedName>
        <fullName evidence="1">DUF58 domain-containing protein</fullName>
    </recommendedName>
</protein>
<dbReference type="PANTHER" id="PTHR33608:SF7">
    <property type="entry name" value="DUF58 DOMAIN-CONTAINING PROTEIN"/>
    <property type="match status" value="1"/>
</dbReference>
<dbReference type="Proteomes" id="UP000199226">
    <property type="component" value="Unassembled WGS sequence"/>
</dbReference>
<evidence type="ECO:0000313" key="2">
    <source>
        <dbReference type="EMBL" id="SDL97661.1"/>
    </source>
</evidence>